<evidence type="ECO:0000256" key="1">
    <source>
        <dbReference type="SAM" id="MobiDB-lite"/>
    </source>
</evidence>
<sequence>MKEVSVVFLCACFESEVSVSKGEKVAVVPFETESGRRVGVAGACLLVWREFQPLPPELNSRGGSEWHVRQRQKGSLRVWKSAPVLFSPGSPVFQFRFARLRPSHEYRRERGGASASQPCLGGLRKEGHGDLTVSEDSSGPLGGFSTDFELEDFGAVPRCLKIPNDSDVACVWAGFRWGQEGGGLVTYVNDGAERGWTSGGGEGKRRRLTLIQTPRHFPDELFRDLLRKSEAEKPSHPLCLTVSSPFPNGMRGFEGRKRSMDLTSRSSEGAKESSTSRSNDGGLIGDSPAKGCTEQEEEGEIAVATFRRGGGQSESRFQPQAQPYSSEIRRVSSPSLSGRRSGCFFPSKNPDGVSGARLCRLRLPLPGAEPLRACGAAPCVLSKSRKICKAVPNSSVTGERSEVVAPASAPPCRCVASGGNFRAVQESFLFRSAVDLGDASGDPSPVPLKRGSAFSSVGGKGGSDGVVEEEAERELKTSLAGQKQGQSVSVWKQEREKERGRTRPKEPIISMADSNRTENPKGFLQSQELNSPPSLPSFHFPSPCTSDARTPFDGERRVAPSSHPHVRQFPFPPMENTRRMLRLKSKPDDGMSSEVESVSAIETESEALSFKSFVELSEGSVGGSLASSPRYGLETPDLSSLHTHSGIQEGKKRRLLGKEAERPLRGLPSSPRDPSCQTLLSSLNEQTVCPTESSRGEQQKEDSSTHSPTGRQREPQSIALDVEERPTSPVPPPPVFFFEQNTDKDVQQKSSKRALSSRDASPAENNRHTPHAAQEELFRANDRRGSPFHFLSQSFPASGRRSELPTGRHFLPTVIQPLSQSNHSVTETVWRGEKKRDRGTRGEGPESESQSSEEDVEEMGKQEEKEEEERPKGGGK</sequence>
<feature type="compositionally biased region" description="Basic and acidic residues" evidence="1">
    <location>
        <begin position="694"/>
        <end position="704"/>
    </location>
</feature>
<organism evidence="2">
    <name type="scientific">Chromera velia CCMP2878</name>
    <dbReference type="NCBI Taxonomy" id="1169474"/>
    <lineage>
        <taxon>Eukaryota</taxon>
        <taxon>Sar</taxon>
        <taxon>Alveolata</taxon>
        <taxon>Colpodellida</taxon>
        <taxon>Chromeraceae</taxon>
        <taxon>Chromera</taxon>
    </lineage>
</organism>
<feature type="compositionally biased region" description="Polar residues" evidence="1">
    <location>
        <begin position="261"/>
        <end position="279"/>
    </location>
</feature>
<feature type="compositionally biased region" description="Polar residues" evidence="1">
    <location>
        <begin position="479"/>
        <end position="490"/>
    </location>
</feature>
<gene>
    <name evidence="2" type="ORF">Cvel_8676</name>
</gene>
<reference evidence="2" key="1">
    <citation type="submission" date="2014-11" db="EMBL/GenBank/DDBJ databases">
        <authorList>
            <person name="Otto D Thomas"/>
            <person name="Naeem Raeece"/>
        </authorList>
    </citation>
    <scope>NUCLEOTIDE SEQUENCE</scope>
</reference>
<feature type="region of interest" description="Disordered" evidence="1">
    <location>
        <begin position="108"/>
        <end position="136"/>
    </location>
</feature>
<accession>A0A0G4HUV4</accession>
<feature type="compositionally biased region" description="Basic and acidic residues" evidence="1">
    <location>
        <begin position="492"/>
        <end position="506"/>
    </location>
</feature>
<dbReference type="AlphaFoldDB" id="A0A0G4HUV4"/>
<name>A0A0G4HUV4_9ALVE</name>
<feature type="compositionally biased region" description="Basic and acidic residues" evidence="1">
    <location>
        <begin position="773"/>
        <end position="785"/>
    </location>
</feature>
<feature type="compositionally biased region" description="Polar residues" evidence="1">
    <location>
        <begin position="313"/>
        <end position="325"/>
    </location>
</feature>
<feature type="compositionally biased region" description="Polar residues" evidence="1">
    <location>
        <begin position="637"/>
        <end position="646"/>
    </location>
</feature>
<feature type="region of interest" description="Disordered" evidence="1">
    <location>
        <begin position="249"/>
        <end position="343"/>
    </location>
</feature>
<feature type="region of interest" description="Disordered" evidence="1">
    <location>
        <begin position="619"/>
        <end position="876"/>
    </location>
</feature>
<feature type="compositionally biased region" description="Basic and acidic residues" evidence="1">
    <location>
        <begin position="830"/>
        <end position="844"/>
    </location>
</feature>
<protein>
    <submittedName>
        <fullName evidence="2">Uncharacterized protein</fullName>
    </submittedName>
</protein>
<feature type="compositionally biased region" description="Basic and acidic residues" evidence="1">
    <location>
        <begin position="858"/>
        <end position="876"/>
    </location>
</feature>
<evidence type="ECO:0000313" key="2">
    <source>
        <dbReference type="EMBL" id="CEM48131.1"/>
    </source>
</evidence>
<feature type="compositionally biased region" description="Polar residues" evidence="1">
    <location>
        <begin position="816"/>
        <end position="827"/>
    </location>
</feature>
<feature type="region of interest" description="Disordered" evidence="1">
    <location>
        <begin position="439"/>
        <end position="577"/>
    </location>
</feature>
<proteinExistence type="predicted"/>
<feature type="compositionally biased region" description="Polar residues" evidence="1">
    <location>
        <begin position="675"/>
        <end position="693"/>
    </location>
</feature>
<dbReference type="EMBL" id="CDMZ01003944">
    <property type="protein sequence ID" value="CEM48131.1"/>
    <property type="molecule type" value="Genomic_DNA"/>
</dbReference>
<dbReference type="VEuPathDB" id="CryptoDB:Cvel_8676"/>